<proteinExistence type="predicted"/>
<organism evidence="1 2">
    <name type="scientific">Tessaracoccus bendigoensis DSM 12906</name>
    <dbReference type="NCBI Taxonomy" id="1123357"/>
    <lineage>
        <taxon>Bacteria</taxon>
        <taxon>Bacillati</taxon>
        <taxon>Actinomycetota</taxon>
        <taxon>Actinomycetes</taxon>
        <taxon>Propionibacteriales</taxon>
        <taxon>Propionibacteriaceae</taxon>
        <taxon>Tessaracoccus</taxon>
    </lineage>
</organism>
<gene>
    <name evidence="1" type="ORF">SAMN02745244_00643</name>
</gene>
<name>A0A1M6CAZ0_9ACTN</name>
<sequence>MLIEQVERLIERFYLQVQTDPETIEAVSAMIPARFDEMMAEGAVGLADPHTLEAGRLTSVSAPGNRPDEGLSGTVVRRIEHLQTFPSASEVDGLVDDCRSGVSVNEFAEGYGVHRATA</sequence>
<reference evidence="1 2" key="1">
    <citation type="submission" date="2016-11" db="EMBL/GenBank/DDBJ databases">
        <authorList>
            <person name="Jaros S."/>
            <person name="Januszkiewicz K."/>
            <person name="Wedrychowicz H."/>
        </authorList>
    </citation>
    <scope>NUCLEOTIDE SEQUENCE [LARGE SCALE GENOMIC DNA]</scope>
    <source>
        <strain evidence="1 2">DSM 12906</strain>
    </source>
</reference>
<dbReference type="RefSeq" id="WP_245787869.1">
    <property type="nucleotide sequence ID" value="NZ_FQZG01000009.1"/>
</dbReference>
<dbReference type="Proteomes" id="UP000184512">
    <property type="component" value="Unassembled WGS sequence"/>
</dbReference>
<dbReference type="EMBL" id="FQZG01000009">
    <property type="protein sequence ID" value="SHI58200.1"/>
    <property type="molecule type" value="Genomic_DNA"/>
</dbReference>
<accession>A0A1M6CAZ0</accession>
<dbReference type="AlphaFoldDB" id="A0A1M6CAZ0"/>
<evidence type="ECO:0000313" key="2">
    <source>
        <dbReference type="Proteomes" id="UP000184512"/>
    </source>
</evidence>
<protein>
    <submittedName>
        <fullName evidence="1">Uncharacterized protein</fullName>
    </submittedName>
</protein>
<keyword evidence="2" id="KW-1185">Reference proteome</keyword>
<evidence type="ECO:0000313" key="1">
    <source>
        <dbReference type="EMBL" id="SHI58200.1"/>
    </source>
</evidence>